<dbReference type="Proteomes" id="UP000095282">
    <property type="component" value="Unplaced"/>
</dbReference>
<evidence type="ECO:0000313" key="5">
    <source>
        <dbReference type="WBParaSite" id="Csp11.Scaffold630.g21671.t1"/>
    </source>
</evidence>
<dbReference type="InterPro" id="IPR023795">
    <property type="entry name" value="Serpin_CS"/>
</dbReference>
<feature type="domain" description="Serpin" evidence="3">
    <location>
        <begin position="1"/>
        <end position="227"/>
    </location>
</feature>
<keyword evidence="4" id="KW-1185">Reference proteome</keyword>
<dbReference type="AlphaFoldDB" id="A0A1I7V291"/>
<dbReference type="SMART" id="SM00093">
    <property type="entry name" value="SERPIN"/>
    <property type="match status" value="1"/>
</dbReference>
<reference evidence="5" key="1">
    <citation type="submission" date="2016-11" db="UniProtKB">
        <authorList>
            <consortium name="WormBaseParasite"/>
        </authorList>
    </citation>
    <scope>IDENTIFICATION</scope>
</reference>
<dbReference type="STRING" id="1561998.A0A1I7V291"/>
<proteinExistence type="inferred from homology"/>
<accession>A0A1I7V291</accession>
<name>A0A1I7V291_9PELO</name>
<dbReference type="WBParaSite" id="Csp11.Scaffold630.g21671.t1">
    <property type="protein sequence ID" value="Csp11.Scaffold630.g21671.t1"/>
    <property type="gene ID" value="Csp11.Scaffold630.g21671"/>
</dbReference>
<dbReference type="InterPro" id="IPR000215">
    <property type="entry name" value="Serpin_fam"/>
</dbReference>
<organism evidence="4 5">
    <name type="scientific">Caenorhabditis tropicalis</name>
    <dbReference type="NCBI Taxonomy" id="1561998"/>
    <lineage>
        <taxon>Eukaryota</taxon>
        <taxon>Metazoa</taxon>
        <taxon>Ecdysozoa</taxon>
        <taxon>Nematoda</taxon>
        <taxon>Chromadorea</taxon>
        <taxon>Rhabditida</taxon>
        <taxon>Rhabditina</taxon>
        <taxon>Rhabditomorpha</taxon>
        <taxon>Rhabditoidea</taxon>
        <taxon>Rhabditidae</taxon>
        <taxon>Peloderinae</taxon>
        <taxon>Caenorhabditis</taxon>
    </lineage>
</organism>
<dbReference type="InterPro" id="IPR042185">
    <property type="entry name" value="Serpin_sf_2"/>
</dbReference>
<dbReference type="PANTHER" id="PTHR11461:SF211">
    <property type="entry name" value="GH10112P-RELATED"/>
    <property type="match status" value="1"/>
</dbReference>
<dbReference type="GO" id="GO:0004867">
    <property type="term" value="F:serine-type endopeptidase inhibitor activity"/>
    <property type="evidence" value="ECO:0007669"/>
    <property type="project" value="InterPro"/>
</dbReference>
<dbReference type="Gene3D" id="3.30.497.10">
    <property type="entry name" value="Antithrombin, subunit I, domain 2"/>
    <property type="match status" value="1"/>
</dbReference>
<evidence type="ECO:0000256" key="2">
    <source>
        <dbReference type="RuleBase" id="RU000411"/>
    </source>
</evidence>
<dbReference type="Pfam" id="PF00079">
    <property type="entry name" value="Serpin"/>
    <property type="match status" value="1"/>
</dbReference>
<dbReference type="PROSITE" id="PS00284">
    <property type="entry name" value="SERPIN"/>
    <property type="match status" value="1"/>
</dbReference>
<dbReference type="GO" id="GO:0005615">
    <property type="term" value="C:extracellular space"/>
    <property type="evidence" value="ECO:0007669"/>
    <property type="project" value="InterPro"/>
</dbReference>
<sequence>MSISVLINAIYFKGYWLNKFPKRHTYDSEFTSYSGEKTMKTFMSEYGFCGDSSSDDIFHVIHLNYVDERFELSIFLPKERNTLKEALNKLDSLRFMNLMQKRTVKMLHVSLLLKPSLILSFQISVPKFRIDTSVDPLKSNLQNLEITEIFSESADLSGITNNLWVSDGVHKAMIETDEDGTVAAAVTLEYFNEMDGEVDPTYFTADHPFLFALTFENHPLFLGVLNQ</sequence>
<comment type="similarity">
    <text evidence="1 2">Belongs to the serpin family.</text>
</comment>
<dbReference type="SUPFAM" id="SSF56574">
    <property type="entry name" value="Serpins"/>
    <property type="match status" value="1"/>
</dbReference>
<dbReference type="InterPro" id="IPR042178">
    <property type="entry name" value="Serpin_sf_1"/>
</dbReference>
<dbReference type="PANTHER" id="PTHR11461">
    <property type="entry name" value="SERINE PROTEASE INHIBITOR, SERPIN"/>
    <property type="match status" value="1"/>
</dbReference>
<dbReference type="InterPro" id="IPR023796">
    <property type="entry name" value="Serpin_dom"/>
</dbReference>
<dbReference type="InterPro" id="IPR036186">
    <property type="entry name" value="Serpin_sf"/>
</dbReference>
<evidence type="ECO:0000313" key="4">
    <source>
        <dbReference type="Proteomes" id="UP000095282"/>
    </source>
</evidence>
<dbReference type="Gene3D" id="2.30.39.10">
    <property type="entry name" value="Alpha-1-antitrypsin, domain 1"/>
    <property type="match status" value="1"/>
</dbReference>
<dbReference type="eggNOG" id="KOG2392">
    <property type="taxonomic scope" value="Eukaryota"/>
</dbReference>
<evidence type="ECO:0000256" key="1">
    <source>
        <dbReference type="ARBA" id="ARBA00009500"/>
    </source>
</evidence>
<evidence type="ECO:0000259" key="3">
    <source>
        <dbReference type="SMART" id="SM00093"/>
    </source>
</evidence>
<protein>
    <submittedName>
        <fullName evidence="5">SERPIN domain-containing protein</fullName>
    </submittedName>
</protein>